<comment type="caution">
    <text evidence="2">The sequence shown here is derived from an EMBL/GenBank/DDBJ whole genome shotgun (WGS) entry which is preliminary data.</text>
</comment>
<dbReference type="GO" id="GO:0008233">
    <property type="term" value="F:peptidase activity"/>
    <property type="evidence" value="ECO:0007669"/>
    <property type="project" value="UniProtKB-KW"/>
</dbReference>
<dbReference type="Pfam" id="PF00574">
    <property type="entry name" value="CLP_protease"/>
    <property type="match status" value="1"/>
</dbReference>
<dbReference type="SUPFAM" id="SSF52096">
    <property type="entry name" value="ClpP/crotonase"/>
    <property type="match status" value="1"/>
</dbReference>
<dbReference type="PANTHER" id="PTHR10381">
    <property type="entry name" value="ATP-DEPENDENT CLP PROTEASE PROTEOLYTIC SUBUNIT"/>
    <property type="match status" value="1"/>
</dbReference>
<dbReference type="Gene3D" id="3.90.226.10">
    <property type="entry name" value="2-enoyl-CoA Hydratase, Chain A, domain 1"/>
    <property type="match status" value="1"/>
</dbReference>
<dbReference type="EMBL" id="MU070394">
    <property type="protein sequence ID" value="KAF5827942.1"/>
    <property type="molecule type" value="Genomic_DNA"/>
</dbReference>
<dbReference type="GO" id="GO:0006508">
    <property type="term" value="P:proteolysis"/>
    <property type="evidence" value="ECO:0007669"/>
    <property type="project" value="UniProtKB-KW"/>
</dbReference>
<keyword evidence="2" id="KW-0378">Hydrolase</keyword>
<evidence type="ECO:0000313" key="2">
    <source>
        <dbReference type="EMBL" id="KAF5827942.1"/>
    </source>
</evidence>
<gene>
    <name evidence="2" type="ORF">DUNSADRAFT_18475</name>
</gene>
<protein>
    <submittedName>
        <fullName evidence="2">Clp protease proteolytic subunit /Translocation-enhancing protein tepa</fullName>
    </submittedName>
</protein>
<keyword evidence="2" id="KW-0645">Protease</keyword>
<organism evidence="2 3">
    <name type="scientific">Dunaliella salina</name>
    <name type="common">Green alga</name>
    <name type="synonym">Protococcus salinus</name>
    <dbReference type="NCBI Taxonomy" id="3046"/>
    <lineage>
        <taxon>Eukaryota</taxon>
        <taxon>Viridiplantae</taxon>
        <taxon>Chlorophyta</taxon>
        <taxon>core chlorophytes</taxon>
        <taxon>Chlorophyceae</taxon>
        <taxon>CS clade</taxon>
        <taxon>Chlamydomonadales</taxon>
        <taxon>Dunaliellaceae</taxon>
        <taxon>Dunaliella</taxon>
    </lineage>
</organism>
<evidence type="ECO:0000256" key="1">
    <source>
        <dbReference type="ARBA" id="ARBA00007039"/>
    </source>
</evidence>
<name>A0ABQ7G013_DUNSA</name>
<accession>A0ABQ7G013</accession>
<dbReference type="PANTHER" id="PTHR10381:SF12">
    <property type="entry name" value="ATP-DEPENDENT CLP PROTEASE PROTEOLYTIC SUBUNIT 5, CHLOROPLASTIC"/>
    <property type="match status" value="1"/>
</dbReference>
<keyword evidence="3" id="KW-1185">Reference proteome</keyword>
<dbReference type="InterPro" id="IPR023562">
    <property type="entry name" value="ClpP/TepA"/>
</dbReference>
<dbReference type="Proteomes" id="UP000815325">
    <property type="component" value="Unassembled WGS sequence"/>
</dbReference>
<evidence type="ECO:0000313" key="3">
    <source>
        <dbReference type="Proteomes" id="UP000815325"/>
    </source>
</evidence>
<comment type="similarity">
    <text evidence="1">Belongs to the peptidase S14 family.</text>
</comment>
<proteinExistence type="inferred from homology"/>
<reference evidence="2" key="1">
    <citation type="submission" date="2017-08" db="EMBL/GenBank/DDBJ databases">
        <authorList>
            <person name="Polle J.E."/>
            <person name="Barry K."/>
            <person name="Cushman J."/>
            <person name="Schmutz J."/>
            <person name="Tran D."/>
            <person name="Hathwaick L.T."/>
            <person name="Yim W.C."/>
            <person name="Jenkins J."/>
            <person name="Mckie-Krisberg Z.M."/>
            <person name="Prochnik S."/>
            <person name="Lindquist E."/>
            <person name="Dockter R.B."/>
            <person name="Adam C."/>
            <person name="Molina H."/>
            <person name="Bunkerborg J."/>
            <person name="Jin E."/>
            <person name="Buchheim M."/>
            <person name="Magnuson J."/>
        </authorList>
    </citation>
    <scope>NUCLEOTIDE SEQUENCE</scope>
    <source>
        <strain evidence="2">CCAP 19/18</strain>
    </source>
</reference>
<dbReference type="InterPro" id="IPR029045">
    <property type="entry name" value="ClpP/crotonase-like_dom_sf"/>
</dbReference>
<dbReference type="CDD" id="cd07017">
    <property type="entry name" value="S14_ClpP_2"/>
    <property type="match status" value="1"/>
</dbReference>
<sequence length="88" mass="9609">MIHQPLGGAQGQATDIEIQANEILHHKLTLNGYLAQFSGQPMDVITKDTDRDFFMSPQESIEYGLIDAIIAKPQLIQSRDVSAIASGV</sequence>
<dbReference type="InterPro" id="IPR001907">
    <property type="entry name" value="ClpP"/>
</dbReference>